<gene>
    <name evidence="1" type="ORF">CB5_LOCUS19561</name>
</gene>
<sequence length="147" mass="16169">MQNPRLGSLGLRLCTGTSPMAVPVQPSILYRYKTSLVPVQVLLQAIRELTKNSNFGILVPSLKPTPSGCVLGVGTLSTTLQKLWKGSTHRSNTRILQFAKIQCITVMDVANRMGLKGYTVTNLGLDYTQLCYLKKRLDLRSEGSSLE</sequence>
<reference evidence="1" key="1">
    <citation type="submission" date="2020-07" db="EMBL/GenBank/DDBJ databases">
        <authorList>
            <person name="Lin J."/>
        </authorList>
    </citation>
    <scope>NUCLEOTIDE SEQUENCE</scope>
</reference>
<organism evidence="1">
    <name type="scientific">Ananas comosus var. bracteatus</name>
    <name type="common">red pineapple</name>
    <dbReference type="NCBI Taxonomy" id="296719"/>
    <lineage>
        <taxon>Eukaryota</taxon>
        <taxon>Viridiplantae</taxon>
        <taxon>Streptophyta</taxon>
        <taxon>Embryophyta</taxon>
        <taxon>Tracheophyta</taxon>
        <taxon>Spermatophyta</taxon>
        <taxon>Magnoliopsida</taxon>
        <taxon>Liliopsida</taxon>
        <taxon>Poales</taxon>
        <taxon>Bromeliaceae</taxon>
        <taxon>Bromelioideae</taxon>
        <taxon>Ananas</taxon>
    </lineage>
</organism>
<name>A0A6V7Q013_ANACO</name>
<accession>A0A6V7Q013</accession>
<dbReference type="AlphaFoldDB" id="A0A6V7Q013"/>
<protein>
    <submittedName>
        <fullName evidence="1">Uncharacterized protein</fullName>
    </submittedName>
</protein>
<proteinExistence type="predicted"/>
<evidence type="ECO:0000313" key="1">
    <source>
        <dbReference type="EMBL" id="CAD1836350.1"/>
    </source>
</evidence>
<dbReference type="EMBL" id="LR862131">
    <property type="protein sequence ID" value="CAD1836350.1"/>
    <property type="molecule type" value="Genomic_DNA"/>
</dbReference>